<dbReference type="InterPro" id="IPR007221">
    <property type="entry name" value="MreC"/>
</dbReference>
<proteinExistence type="inferred from homology"/>
<accession>A0A084GWZ6</accession>
<dbReference type="GO" id="GO:0008360">
    <property type="term" value="P:regulation of cell shape"/>
    <property type="evidence" value="ECO:0007669"/>
    <property type="project" value="UniProtKB-KW"/>
</dbReference>
<feature type="domain" description="Rod shape-determining protein MreC beta-barrel core" evidence="7">
    <location>
        <begin position="129"/>
        <end position="278"/>
    </location>
</feature>
<dbReference type="STRING" id="246786.GS18_0212170"/>
<feature type="coiled-coil region" evidence="6">
    <location>
        <begin position="79"/>
        <end position="113"/>
    </location>
</feature>
<name>A0A084GWZ6_METID</name>
<comment type="function">
    <text evidence="5">Involved in formation and maintenance of cell shape.</text>
</comment>
<dbReference type="Proteomes" id="UP000028549">
    <property type="component" value="Unassembled WGS sequence"/>
</dbReference>
<dbReference type="Pfam" id="PF04085">
    <property type="entry name" value="MreC"/>
    <property type="match status" value="1"/>
</dbReference>
<dbReference type="PIRSF" id="PIRSF038471">
    <property type="entry name" value="MreC"/>
    <property type="match status" value="1"/>
</dbReference>
<dbReference type="NCBIfam" id="TIGR00219">
    <property type="entry name" value="mreC"/>
    <property type="match status" value="1"/>
</dbReference>
<keyword evidence="3 5" id="KW-0133">Cell shape</keyword>
<comment type="caution">
    <text evidence="8">The sequence shown here is derived from an EMBL/GenBank/DDBJ whole genome shotgun (WGS) entry which is preliminary data.</text>
</comment>
<evidence type="ECO:0000313" key="8">
    <source>
        <dbReference type="EMBL" id="KEZ51858.1"/>
    </source>
</evidence>
<sequence length="298" mass="33793">MPQFFLNKRLILLLVSIIFLVALIGYSLKEDRELTWPEQFVKDSTGLFQTVFHKPAQYVAGFFENVGDLKNTYEENKLLKSKIDEHMKIETELQALRRDNEKLREELGAQESLREYNPIPATLIARNPDPGRWFDLITIDKGSQHGVEKDMAVITHKGLIGKVKSTSKFNSTVQLLSSPDRKNRIAAEIEGKDGQPNIFGLIEGYDEKKKALLLKKIESDVKIEKGQKVVTSGSSGIFPEGLVIGEVLEVEPDSYGLSQMAYIKPEADLYDIDRVFVTDRVKETIDITNMDPEEEEES</sequence>
<dbReference type="InterPro" id="IPR042175">
    <property type="entry name" value="Cell/Rod_MreC_2"/>
</dbReference>
<evidence type="ECO:0000259" key="7">
    <source>
        <dbReference type="Pfam" id="PF04085"/>
    </source>
</evidence>
<dbReference type="PANTHER" id="PTHR34138">
    <property type="entry name" value="CELL SHAPE-DETERMINING PROTEIN MREC"/>
    <property type="match status" value="1"/>
</dbReference>
<evidence type="ECO:0000256" key="5">
    <source>
        <dbReference type="PIRNR" id="PIRNR038471"/>
    </source>
</evidence>
<dbReference type="OrthoDB" id="9792313at2"/>
<evidence type="ECO:0000256" key="3">
    <source>
        <dbReference type="ARBA" id="ARBA00022960"/>
    </source>
</evidence>
<dbReference type="GO" id="GO:0005886">
    <property type="term" value="C:plasma membrane"/>
    <property type="evidence" value="ECO:0007669"/>
    <property type="project" value="TreeGrafter"/>
</dbReference>
<keyword evidence="9" id="KW-1185">Reference proteome</keyword>
<dbReference type="EMBL" id="JNVC02000005">
    <property type="protein sequence ID" value="KEZ51858.1"/>
    <property type="molecule type" value="Genomic_DNA"/>
</dbReference>
<dbReference type="Gene3D" id="2.40.10.340">
    <property type="entry name" value="Rod shape-determining protein MreC, domain 1"/>
    <property type="match status" value="1"/>
</dbReference>
<evidence type="ECO:0000256" key="4">
    <source>
        <dbReference type="ARBA" id="ARBA00032089"/>
    </source>
</evidence>
<protein>
    <recommendedName>
        <fullName evidence="2 5">Cell shape-determining protein MreC</fullName>
    </recommendedName>
    <alternativeName>
        <fullName evidence="4 5">Cell shape protein MreC</fullName>
    </alternativeName>
</protein>
<dbReference type="RefSeq" id="WP_029566784.1">
    <property type="nucleotide sequence ID" value="NZ_JNVC02000005.1"/>
</dbReference>
<dbReference type="InterPro" id="IPR055342">
    <property type="entry name" value="MreC_beta-barrel_core"/>
</dbReference>
<evidence type="ECO:0000256" key="1">
    <source>
        <dbReference type="ARBA" id="ARBA00009369"/>
    </source>
</evidence>
<dbReference type="AlphaFoldDB" id="A0A084GWZ6"/>
<dbReference type="Gene3D" id="2.40.10.350">
    <property type="entry name" value="Rod shape-determining protein MreC, domain 2"/>
    <property type="match status" value="1"/>
</dbReference>
<evidence type="ECO:0000256" key="6">
    <source>
        <dbReference type="SAM" id="Coils"/>
    </source>
</evidence>
<dbReference type="PANTHER" id="PTHR34138:SF1">
    <property type="entry name" value="CELL SHAPE-DETERMINING PROTEIN MREC"/>
    <property type="match status" value="1"/>
</dbReference>
<evidence type="ECO:0000313" key="9">
    <source>
        <dbReference type="Proteomes" id="UP000028549"/>
    </source>
</evidence>
<dbReference type="InterPro" id="IPR042177">
    <property type="entry name" value="Cell/Rod_1"/>
</dbReference>
<keyword evidence="6" id="KW-0175">Coiled coil</keyword>
<organism evidence="8 9">
    <name type="scientific">Metabacillus indicus</name>
    <name type="common">Bacillus indicus</name>
    <dbReference type="NCBI Taxonomy" id="246786"/>
    <lineage>
        <taxon>Bacteria</taxon>
        <taxon>Bacillati</taxon>
        <taxon>Bacillota</taxon>
        <taxon>Bacilli</taxon>
        <taxon>Bacillales</taxon>
        <taxon>Bacillaceae</taxon>
        <taxon>Metabacillus</taxon>
    </lineage>
</organism>
<comment type="similarity">
    <text evidence="1 5">Belongs to the MreC family.</text>
</comment>
<evidence type="ECO:0000256" key="2">
    <source>
        <dbReference type="ARBA" id="ARBA00013855"/>
    </source>
</evidence>
<gene>
    <name evidence="8" type="ORF">GS18_0212170</name>
</gene>
<reference evidence="8 9" key="1">
    <citation type="journal article" date="2005" name="Int. J. Syst. Evol. Microbiol.">
        <title>Bacillus cibi sp. nov., isolated from jeotgal, a traditional Korean fermented seafood.</title>
        <authorList>
            <person name="Yoon J.H."/>
            <person name="Lee C.H."/>
            <person name="Oh T.K."/>
        </authorList>
    </citation>
    <scope>NUCLEOTIDE SEQUENCE [LARGE SCALE GENOMIC DNA]</scope>
    <source>
        <strain evidence="8 9">DSM 16189</strain>
    </source>
</reference>